<dbReference type="InterPro" id="IPR027417">
    <property type="entry name" value="P-loop_NTPase"/>
</dbReference>
<dbReference type="InterPro" id="IPR011990">
    <property type="entry name" value="TPR-like_helical_dom_sf"/>
</dbReference>
<evidence type="ECO:0000313" key="2">
    <source>
        <dbReference type="EMBL" id="TDW94904.1"/>
    </source>
</evidence>
<sequence>MADLAAVLRRFRSLAALTQEELAERAGISVRAVSDIERGARRRIYPATARQLATALGLEAADRSAFERVARGLSPVVSPTDTGRDLPAPRTALFGRQRELAELGELLAGDPPLLITVTGPGGVGKTRLALEATRARASRLSEVHWVQLGQLGDHTLVLHEIARSVGATAIAADVLGGLARAIGVRRYLLVLDTFEHLLPAAPGLSDLLSRCPGLTLLVTTRARLRLNGEREFALGPLPLAADASTMAAAEELFVDRAHAANRHVAVDASLVADVCRRLDGVPLAIELAAARTRHLSLTDLARQLESGSRVLARGPRDLPRRQESMQATVAWSYDLLEPAAQVLMRRLSVFAGWTLEAADAVCGKDSLELLSTLLDHNLVTASPHQICGTRYQMLDVVREYAAHEAAVHAETTMLQARHADYFLRLVQDLEPLLRTTGQSAAHLRLDADLSNVRSAHRRLLATDPPRALALAGSLWMFWLWRGGMPEGLRWVTEALDADDGSEPQYRAKALWGAGWLAFHQGHVEQTAIYVEELLQVAERTRDAVHRRNALTLRGMTEMAAGATEAARSSFRTAQETLRGTDEPWLIATSALNLGLAELHAGDVAAAEHHFVDAARQYAEMGDETYLSRANRHLAAAALLNGQLERAEQLFAAELVQNGTGTEWGAAESLEGLSWVAAVRGDAERTAELAHDAACLRARLGVQLHPFDALLARRFRGA</sequence>
<dbReference type="Pfam" id="PF13560">
    <property type="entry name" value="HTH_31"/>
    <property type="match status" value="1"/>
</dbReference>
<evidence type="ECO:0000313" key="3">
    <source>
        <dbReference type="Proteomes" id="UP000295060"/>
    </source>
</evidence>
<dbReference type="PRINTS" id="PR00364">
    <property type="entry name" value="DISEASERSIST"/>
</dbReference>
<dbReference type="Proteomes" id="UP000295060">
    <property type="component" value="Unassembled WGS sequence"/>
</dbReference>
<dbReference type="Gene3D" id="3.40.50.300">
    <property type="entry name" value="P-loop containing nucleotide triphosphate hydrolases"/>
    <property type="match status" value="1"/>
</dbReference>
<dbReference type="CDD" id="cd00093">
    <property type="entry name" value="HTH_XRE"/>
    <property type="match status" value="1"/>
</dbReference>
<comment type="caution">
    <text evidence="2">The sequence shown here is derived from an EMBL/GenBank/DDBJ whole genome shotgun (WGS) entry which is preliminary data.</text>
</comment>
<feature type="domain" description="HTH cro/C1-type" evidence="1">
    <location>
        <begin position="8"/>
        <end position="63"/>
    </location>
</feature>
<dbReference type="SMART" id="SM00530">
    <property type="entry name" value="HTH_XRE"/>
    <property type="match status" value="1"/>
</dbReference>
<gene>
    <name evidence="2" type="ORF">EV137_2228</name>
</gene>
<dbReference type="PROSITE" id="PS50943">
    <property type="entry name" value="HTH_CROC1"/>
    <property type="match status" value="1"/>
</dbReference>
<proteinExistence type="predicted"/>
<dbReference type="EMBL" id="SODU01000001">
    <property type="protein sequence ID" value="TDW94904.1"/>
    <property type="molecule type" value="Genomic_DNA"/>
</dbReference>
<dbReference type="SUPFAM" id="SSF48452">
    <property type="entry name" value="TPR-like"/>
    <property type="match status" value="1"/>
</dbReference>
<dbReference type="Gene3D" id="1.10.260.40">
    <property type="entry name" value="lambda repressor-like DNA-binding domains"/>
    <property type="match status" value="1"/>
</dbReference>
<dbReference type="Pfam" id="PF00931">
    <property type="entry name" value="NB-ARC"/>
    <property type="match status" value="1"/>
</dbReference>
<dbReference type="PANTHER" id="PTHR47691">
    <property type="entry name" value="REGULATOR-RELATED"/>
    <property type="match status" value="1"/>
</dbReference>
<organism evidence="2 3">
    <name type="scientific">Kribbella pratensis</name>
    <dbReference type="NCBI Taxonomy" id="2512112"/>
    <lineage>
        <taxon>Bacteria</taxon>
        <taxon>Bacillati</taxon>
        <taxon>Actinomycetota</taxon>
        <taxon>Actinomycetes</taxon>
        <taxon>Propionibacteriales</taxon>
        <taxon>Kribbellaceae</taxon>
        <taxon>Kribbella</taxon>
    </lineage>
</organism>
<keyword evidence="3" id="KW-1185">Reference proteome</keyword>
<dbReference type="InterPro" id="IPR002182">
    <property type="entry name" value="NB-ARC"/>
</dbReference>
<dbReference type="SUPFAM" id="SSF47413">
    <property type="entry name" value="lambda repressor-like DNA-binding domains"/>
    <property type="match status" value="1"/>
</dbReference>
<dbReference type="InterPro" id="IPR010982">
    <property type="entry name" value="Lambda_DNA-bd_dom_sf"/>
</dbReference>
<name>A0ABY2FQ48_9ACTN</name>
<evidence type="ECO:0000259" key="1">
    <source>
        <dbReference type="PROSITE" id="PS50943"/>
    </source>
</evidence>
<dbReference type="RefSeq" id="WP_134128253.1">
    <property type="nucleotide sequence ID" value="NZ_SODU01000001.1"/>
</dbReference>
<protein>
    <submittedName>
        <fullName evidence="2">ATPase</fullName>
    </submittedName>
</protein>
<accession>A0ABY2FQ48</accession>
<dbReference type="PANTHER" id="PTHR47691:SF3">
    <property type="entry name" value="HTH-TYPE TRANSCRIPTIONAL REGULATOR RV0890C-RELATED"/>
    <property type="match status" value="1"/>
</dbReference>
<dbReference type="Gene3D" id="1.25.40.10">
    <property type="entry name" value="Tetratricopeptide repeat domain"/>
    <property type="match status" value="1"/>
</dbReference>
<reference evidence="2 3" key="1">
    <citation type="submission" date="2019-03" db="EMBL/GenBank/DDBJ databases">
        <title>Genomic Encyclopedia of Type Strains, Phase III (KMG-III): the genomes of soil and plant-associated and newly described type strains.</title>
        <authorList>
            <person name="Whitman W."/>
        </authorList>
    </citation>
    <scope>NUCLEOTIDE SEQUENCE [LARGE SCALE GENOMIC DNA]</scope>
    <source>
        <strain evidence="2 3">VKMAc-2574</strain>
    </source>
</reference>
<dbReference type="InterPro" id="IPR001387">
    <property type="entry name" value="Cro/C1-type_HTH"/>
</dbReference>
<dbReference type="SUPFAM" id="SSF52540">
    <property type="entry name" value="P-loop containing nucleoside triphosphate hydrolases"/>
    <property type="match status" value="1"/>
</dbReference>